<protein>
    <recommendedName>
        <fullName evidence="6">Stigma-specific STIG1-like protein 1</fullName>
    </recommendedName>
</protein>
<evidence type="ECO:0000313" key="5">
    <source>
        <dbReference type="Proteomes" id="UP001189624"/>
    </source>
</evidence>
<evidence type="ECO:0008006" key="6">
    <source>
        <dbReference type="Google" id="ProtNLM"/>
    </source>
</evidence>
<name>A0AA86SNA9_9FABA</name>
<evidence type="ECO:0000256" key="2">
    <source>
        <dbReference type="ARBA" id="ARBA00022729"/>
    </source>
</evidence>
<reference evidence="4" key="1">
    <citation type="submission" date="2023-10" db="EMBL/GenBank/DDBJ databases">
        <authorList>
            <person name="Domelevo Entfellner J.-B."/>
        </authorList>
    </citation>
    <scope>NUCLEOTIDE SEQUENCE</scope>
</reference>
<accession>A0AA86SNA9</accession>
<dbReference type="Pfam" id="PF04885">
    <property type="entry name" value="Stig1"/>
    <property type="match status" value="1"/>
</dbReference>
<gene>
    <name evidence="4" type="ORF">AYBTSS11_LOCUS19304</name>
</gene>
<evidence type="ECO:0000256" key="1">
    <source>
        <dbReference type="ARBA" id="ARBA00006010"/>
    </source>
</evidence>
<dbReference type="EMBL" id="OY731403">
    <property type="protein sequence ID" value="CAJ1962543.1"/>
    <property type="molecule type" value="Genomic_DNA"/>
</dbReference>
<keyword evidence="2 3" id="KW-0732">Signal</keyword>
<dbReference type="AlphaFoldDB" id="A0AA86SNA9"/>
<dbReference type="Proteomes" id="UP001189624">
    <property type="component" value="Chromosome 6"/>
</dbReference>
<feature type="signal peptide" evidence="3">
    <location>
        <begin position="1"/>
        <end position="23"/>
    </location>
</feature>
<dbReference type="PANTHER" id="PTHR33227:SF60">
    <property type="entry name" value="STIG1-LIKE PROTEIN"/>
    <property type="match status" value="1"/>
</dbReference>
<feature type="chain" id="PRO_5041649927" description="Stigma-specific STIG1-like protein 1" evidence="3">
    <location>
        <begin position="24"/>
        <end position="133"/>
    </location>
</feature>
<proteinExistence type="inferred from homology"/>
<sequence length="133" mass="14219">MKLLKTLFLVALLMALAITDLSATSSDFDEEPKSLRGTSRFLSQSGRVALTCEKNPKICLVKGSAGPDCCNNKCVKFSTDRLNCGRCGKKCSFGKICCEGKCVNPNTNEKHCGKCGNKCNAKGSCVLGMCSYA</sequence>
<dbReference type="PANTHER" id="PTHR33227">
    <property type="entry name" value="STIGMA-SPECIFIC STIG1-LIKE PROTEIN 3"/>
    <property type="match status" value="1"/>
</dbReference>
<evidence type="ECO:0000256" key="3">
    <source>
        <dbReference type="SAM" id="SignalP"/>
    </source>
</evidence>
<organism evidence="4 5">
    <name type="scientific">Sphenostylis stenocarpa</name>
    <dbReference type="NCBI Taxonomy" id="92480"/>
    <lineage>
        <taxon>Eukaryota</taxon>
        <taxon>Viridiplantae</taxon>
        <taxon>Streptophyta</taxon>
        <taxon>Embryophyta</taxon>
        <taxon>Tracheophyta</taxon>
        <taxon>Spermatophyta</taxon>
        <taxon>Magnoliopsida</taxon>
        <taxon>eudicotyledons</taxon>
        <taxon>Gunneridae</taxon>
        <taxon>Pentapetalae</taxon>
        <taxon>rosids</taxon>
        <taxon>fabids</taxon>
        <taxon>Fabales</taxon>
        <taxon>Fabaceae</taxon>
        <taxon>Papilionoideae</taxon>
        <taxon>50 kb inversion clade</taxon>
        <taxon>NPAAA clade</taxon>
        <taxon>indigoferoid/millettioid clade</taxon>
        <taxon>Phaseoleae</taxon>
        <taxon>Sphenostylis</taxon>
    </lineage>
</organism>
<comment type="similarity">
    <text evidence="1">Belongs to the STIG1 family.</text>
</comment>
<dbReference type="InterPro" id="IPR006969">
    <property type="entry name" value="Stig-like"/>
</dbReference>
<evidence type="ECO:0000313" key="4">
    <source>
        <dbReference type="EMBL" id="CAJ1962543.1"/>
    </source>
</evidence>
<dbReference type="Gramene" id="rna-AYBTSS11_LOCUS19304">
    <property type="protein sequence ID" value="CAJ1962543.1"/>
    <property type="gene ID" value="gene-AYBTSS11_LOCUS19304"/>
</dbReference>
<keyword evidence="5" id="KW-1185">Reference proteome</keyword>